<dbReference type="GO" id="GO:0005886">
    <property type="term" value="C:plasma membrane"/>
    <property type="evidence" value="ECO:0007669"/>
    <property type="project" value="UniProtKB-SubCell"/>
</dbReference>
<evidence type="ECO:0000256" key="4">
    <source>
        <dbReference type="ARBA" id="ARBA00022475"/>
    </source>
</evidence>
<evidence type="ECO:0000256" key="2">
    <source>
        <dbReference type="ARBA" id="ARBA00004953"/>
    </source>
</evidence>
<proteinExistence type="inferred from homology"/>
<keyword evidence="4" id="KW-1003">Cell membrane</keyword>
<evidence type="ECO:0000256" key="5">
    <source>
        <dbReference type="ARBA" id="ARBA00022573"/>
    </source>
</evidence>
<dbReference type="AlphaFoldDB" id="W4LVM9"/>
<name>W4LVM9_ENTF1</name>
<dbReference type="Proteomes" id="UP000019141">
    <property type="component" value="Unassembled WGS sequence"/>
</dbReference>
<feature type="transmembrane region" description="Helical" evidence="9">
    <location>
        <begin position="87"/>
        <end position="107"/>
    </location>
</feature>
<keyword evidence="6 9" id="KW-0812">Transmembrane</keyword>
<evidence type="ECO:0000256" key="7">
    <source>
        <dbReference type="ARBA" id="ARBA00022989"/>
    </source>
</evidence>
<dbReference type="UniPathway" id="UPA00148"/>
<dbReference type="HOGENOM" id="CLU_1934189_0_0_7"/>
<evidence type="ECO:0008006" key="12">
    <source>
        <dbReference type="Google" id="ProtNLM"/>
    </source>
</evidence>
<comment type="similarity">
    <text evidence="3">Belongs to the CobD/CbiB family.</text>
</comment>
<dbReference type="GO" id="GO:0048472">
    <property type="term" value="F:threonine-phosphate decarboxylase activity"/>
    <property type="evidence" value="ECO:0007669"/>
    <property type="project" value="InterPro"/>
</dbReference>
<dbReference type="GO" id="GO:0009236">
    <property type="term" value="P:cobalamin biosynthetic process"/>
    <property type="evidence" value="ECO:0007669"/>
    <property type="project" value="UniProtKB-UniPathway"/>
</dbReference>
<keyword evidence="5" id="KW-0169">Cobalamin biosynthesis</keyword>
<dbReference type="EMBL" id="AZHW01000186">
    <property type="protein sequence ID" value="ETX01960.1"/>
    <property type="molecule type" value="Genomic_DNA"/>
</dbReference>
<evidence type="ECO:0000313" key="10">
    <source>
        <dbReference type="EMBL" id="ETX01960.1"/>
    </source>
</evidence>
<sequence>MWPILSDFIPVLLAFGIDRLFRGFPNRFHTIDVFGFVLDWLISRAPNLERSFLRFLYGGLIVCIGTAAVGGIGLLLQQLFALLPWPIQWIATAIVLKLTLALYNVALATEEVFETLKSADVLRARALVRY</sequence>
<keyword evidence="11" id="KW-1185">Reference proteome</keyword>
<evidence type="ECO:0000313" key="11">
    <source>
        <dbReference type="Proteomes" id="UP000019141"/>
    </source>
</evidence>
<dbReference type="PANTHER" id="PTHR34308:SF1">
    <property type="entry name" value="COBALAMIN BIOSYNTHESIS PROTEIN CBIB"/>
    <property type="match status" value="1"/>
</dbReference>
<keyword evidence="7 9" id="KW-1133">Transmembrane helix</keyword>
<keyword evidence="8 9" id="KW-0472">Membrane</keyword>
<dbReference type="Pfam" id="PF03186">
    <property type="entry name" value="CobD_Cbib"/>
    <property type="match status" value="1"/>
</dbReference>
<accession>W4LVM9</accession>
<evidence type="ECO:0000256" key="8">
    <source>
        <dbReference type="ARBA" id="ARBA00023136"/>
    </source>
</evidence>
<comment type="caution">
    <text evidence="10">The sequence shown here is derived from an EMBL/GenBank/DDBJ whole genome shotgun (WGS) entry which is preliminary data.</text>
</comment>
<comment type="pathway">
    <text evidence="2">Cofactor biosynthesis; adenosylcobalamin biosynthesis.</text>
</comment>
<feature type="transmembrane region" description="Helical" evidence="9">
    <location>
        <begin position="52"/>
        <end position="75"/>
    </location>
</feature>
<organism evidence="10 11">
    <name type="scientific">Entotheonella factor</name>
    <dbReference type="NCBI Taxonomy" id="1429438"/>
    <lineage>
        <taxon>Bacteria</taxon>
        <taxon>Pseudomonadati</taxon>
        <taxon>Nitrospinota/Tectimicrobiota group</taxon>
        <taxon>Candidatus Tectimicrobiota</taxon>
        <taxon>Candidatus Entotheonellia</taxon>
        <taxon>Candidatus Entotheonellales</taxon>
        <taxon>Candidatus Entotheonellaceae</taxon>
        <taxon>Candidatus Entotheonella</taxon>
    </lineage>
</organism>
<evidence type="ECO:0000256" key="3">
    <source>
        <dbReference type="ARBA" id="ARBA00006263"/>
    </source>
</evidence>
<protein>
    <recommendedName>
        <fullName evidence="12">Cobalamin biosynthesis protein CobD</fullName>
    </recommendedName>
</protein>
<evidence type="ECO:0000256" key="6">
    <source>
        <dbReference type="ARBA" id="ARBA00022692"/>
    </source>
</evidence>
<dbReference type="PANTHER" id="PTHR34308">
    <property type="entry name" value="COBALAMIN BIOSYNTHESIS PROTEIN CBIB"/>
    <property type="match status" value="1"/>
</dbReference>
<dbReference type="InterPro" id="IPR004485">
    <property type="entry name" value="Cobalamin_biosynth_CobD/CbiB"/>
</dbReference>
<evidence type="ECO:0000256" key="1">
    <source>
        <dbReference type="ARBA" id="ARBA00004651"/>
    </source>
</evidence>
<gene>
    <name evidence="10" type="ORF">ETSY1_05380</name>
</gene>
<reference evidence="10 11" key="1">
    <citation type="journal article" date="2014" name="Nature">
        <title>An environmental bacterial taxon with a large and distinct metabolic repertoire.</title>
        <authorList>
            <person name="Wilson M.C."/>
            <person name="Mori T."/>
            <person name="Ruckert C."/>
            <person name="Uria A.R."/>
            <person name="Helf M.J."/>
            <person name="Takada K."/>
            <person name="Gernert C."/>
            <person name="Steffens U.A."/>
            <person name="Heycke N."/>
            <person name="Schmitt S."/>
            <person name="Rinke C."/>
            <person name="Helfrich E.J."/>
            <person name="Brachmann A.O."/>
            <person name="Gurgui C."/>
            <person name="Wakimoto T."/>
            <person name="Kracht M."/>
            <person name="Crusemann M."/>
            <person name="Hentschel U."/>
            <person name="Abe I."/>
            <person name="Matsunaga S."/>
            <person name="Kalinowski J."/>
            <person name="Takeyama H."/>
            <person name="Piel J."/>
        </authorList>
    </citation>
    <scope>NUCLEOTIDE SEQUENCE [LARGE SCALE GENOMIC DNA]</scope>
    <source>
        <strain evidence="11">TSY1</strain>
    </source>
</reference>
<comment type="subcellular location">
    <subcellularLocation>
        <location evidence="1">Cell membrane</location>
        <topology evidence="1">Multi-pass membrane protein</topology>
    </subcellularLocation>
</comment>
<evidence type="ECO:0000256" key="9">
    <source>
        <dbReference type="SAM" id="Phobius"/>
    </source>
</evidence>